<organism evidence="1 2">
    <name type="scientific">Penicillium digitatum</name>
    <name type="common">Green mold</name>
    <dbReference type="NCBI Taxonomy" id="36651"/>
    <lineage>
        <taxon>Eukaryota</taxon>
        <taxon>Fungi</taxon>
        <taxon>Dikarya</taxon>
        <taxon>Ascomycota</taxon>
        <taxon>Pezizomycotina</taxon>
        <taxon>Eurotiomycetes</taxon>
        <taxon>Eurotiomycetidae</taxon>
        <taxon>Eurotiales</taxon>
        <taxon>Aspergillaceae</taxon>
        <taxon>Penicillium</taxon>
    </lineage>
</organism>
<dbReference type="AlphaFoldDB" id="A0A7T6XFS8"/>
<name>A0A7T6XFS8_PENDI</name>
<evidence type="ECO:0000313" key="1">
    <source>
        <dbReference type="EMBL" id="QQK40344.1"/>
    </source>
</evidence>
<gene>
    <name evidence="1" type="ORF">Pdw03_3198</name>
</gene>
<protein>
    <submittedName>
        <fullName evidence="1">Uncharacterized protein</fullName>
    </submittedName>
</protein>
<accession>A0A7T6XFS8</accession>
<dbReference type="GeneID" id="90952484"/>
<evidence type="ECO:0000313" key="2">
    <source>
        <dbReference type="Proteomes" id="UP000595662"/>
    </source>
</evidence>
<dbReference type="Proteomes" id="UP000595662">
    <property type="component" value="Chromosome 1"/>
</dbReference>
<reference evidence="1 2" key="1">
    <citation type="submission" date="2020-08" db="EMBL/GenBank/DDBJ databases">
        <title>The completed genome sequence of the pathogenic ascomycete fungus Penicillium digitatum.</title>
        <authorList>
            <person name="Wang M."/>
        </authorList>
    </citation>
    <scope>NUCLEOTIDE SEQUENCE [LARGE SCALE GENOMIC DNA]</scope>
    <source>
        <strain evidence="1 2">PdW03</strain>
    </source>
</reference>
<dbReference type="EMBL" id="CP060774">
    <property type="protein sequence ID" value="QQK40344.1"/>
    <property type="molecule type" value="Genomic_DNA"/>
</dbReference>
<sequence length="82" mass="9508">MFSLARTPPPVLEPSEIFAATRTLRPPIQPLQFPDHPDHPHNRRQLRRLRLPCEDSHRRPHLTPKLASIKCCPSTRPHKQPS</sequence>
<proteinExistence type="predicted"/>
<dbReference type="RefSeq" id="XP_065955823.1">
    <property type="nucleotide sequence ID" value="XM_066100423.1"/>
</dbReference>